<gene>
    <name evidence="2" type="ordered locus">Glov_2574</name>
</gene>
<dbReference type="HOGENOM" id="CLU_3099302_0_0_7"/>
<accession>B3E6E0</accession>
<organism evidence="2 3">
    <name type="scientific">Trichlorobacter lovleyi (strain ATCC BAA-1151 / DSM 17278 / SZ)</name>
    <name type="common">Geobacter lovleyi</name>
    <dbReference type="NCBI Taxonomy" id="398767"/>
    <lineage>
        <taxon>Bacteria</taxon>
        <taxon>Pseudomonadati</taxon>
        <taxon>Thermodesulfobacteriota</taxon>
        <taxon>Desulfuromonadia</taxon>
        <taxon>Geobacterales</taxon>
        <taxon>Geobacteraceae</taxon>
        <taxon>Trichlorobacter</taxon>
    </lineage>
</organism>
<name>B3E6E0_TRIL1</name>
<dbReference type="OrthoDB" id="9860982at2"/>
<evidence type="ECO:0000256" key="1">
    <source>
        <dbReference type="SAM" id="Phobius"/>
    </source>
</evidence>
<keyword evidence="1" id="KW-0472">Membrane</keyword>
<feature type="transmembrane region" description="Helical" evidence="1">
    <location>
        <begin position="31"/>
        <end position="49"/>
    </location>
</feature>
<dbReference type="Proteomes" id="UP000002420">
    <property type="component" value="Chromosome"/>
</dbReference>
<reference evidence="2 3" key="1">
    <citation type="submission" date="2008-05" db="EMBL/GenBank/DDBJ databases">
        <title>Complete sequence of chromosome of Geobacter lovleyi SZ.</title>
        <authorList>
            <consortium name="US DOE Joint Genome Institute"/>
            <person name="Lucas S."/>
            <person name="Copeland A."/>
            <person name="Lapidus A."/>
            <person name="Glavina del Rio T."/>
            <person name="Dalin E."/>
            <person name="Tice H."/>
            <person name="Bruce D."/>
            <person name="Goodwin L."/>
            <person name="Pitluck S."/>
            <person name="Chertkov O."/>
            <person name="Meincke L."/>
            <person name="Brettin T."/>
            <person name="Detter J.C."/>
            <person name="Han C."/>
            <person name="Tapia R."/>
            <person name="Kuske C.R."/>
            <person name="Schmutz J."/>
            <person name="Larimer F."/>
            <person name="Land M."/>
            <person name="Hauser L."/>
            <person name="Kyrpides N."/>
            <person name="Mikhailova N."/>
            <person name="Sung Y."/>
            <person name="Fletcher K.E."/>
            <person name="Ritalahti K.M."/>
            <person name="Loeffler F.E."/>
            <person name="Richardson P."/>
        </authorList>
    </citation>
    <scope>NUCLEOTIDE SEQUENCE [LARGE SCALE GENOMIC DNA]</scope>
    <source>
        <strain evidence="3">ATCC BAA-1151 / DSM 17278 / SZ</strain>
    </source>
</reference>
<keyword evidence="3" id="KW-1185">Reference proteome</keyword>
<dbReference type="AlphaFoldDB" id="B3E6E0"/>
<evidence type="ECO:0000313" key="2">
    <source>
        <dbReference type="EMBL" id="ACD96287.1"/>
    </source>
</evidence>
<feature type="transmembrane region" description="Helical" evidence="1">
    <location>
        <begin position="7"/>
        <end position="25"/>
    </location>
</feature>
<keyword evidence="1" id="KW-1133">Transmembrane helix</keyword>
<sequence length="59" mass="6690">MSKSAAVLLICFIIAILGFATWQLFLGRFEAAFSALPFLVILYLFVAPWKKQIPRNEQS</sequence>
<protein>
    <submittedName>
        <fullName evidence="2">Uncharacterized protein</fullName>
    </submittedName>
</protein>
<proteinExistence type="predicted"/>
<dbReference type="KEGG" id="glo:Glov_2574"/>
<dbReference type="RefSeq" id="WP_012470619.1">
    <property type="nucleotide sequence ID" value="NC_010814.1"/>
</dbReference>
<evidence type="ECO:0000313" key="3">
    <source>
        <dbReference type="Proteomes" id="UP000002420"/>
    </source>
</evidence>
<dbReference type="STRING" id="398767.Glov_2574"/>
<keyword evidence="1" id="KW-0812">Transmembrane</keyword>
<dbReference type="EMBL" id="CP001089">
    <property type="protein sequence ID" value="ACD96287.1"/>
    <property type="molecule type" value="Genomic_DNA"/>
</dbReference>